<dbReference type="InterPro" id="IPR002563">
    <property type="entry name" value="Flavin_Rdtase-like_dom"/>
</dbReference>
<dbReference type="SUPFAM" id="SSF50475">
    <property type="entry name" value="FMN-binding split barrel"/>
    <property type="match status" value="1"/>
</dbReference>
<evidence type="ECO:0000313" key="7">
    <source>
        <dbReference type="Proteomes" id="UP000274922"/>
    </source>
</evidence>
<dbReference type="Gene3D" id="2.30.110.10">
    <property type="entry name" value="Electron Transport, Fmn-binding Protein, Chain A"/>
    <property type="match status" value="1"/>
</dbReference>
<keyword evidence="2" id="KW-0285">Flavoprotein</keyword>
<reference evidence="7" key="1">
    <citation type="journal article" date="2018" name="Nat. Microbiol.">
        <title>Leveraging single-cell genomics to expand the fungal tree of life.</title>
        <authorList>
            <person name="Ahrendt S.R."/>
            <person name="Quandt C.A."/>
            <person name="Ciobanu D."/>
            <person name="Clum A."/>
            <person name="Salamov A."/>
            <person name="Andreopoulos B."/>
            <person name="Cheng J.F."/>
            <person name="Woyke T."/>
            <person name="Pelin A."/>
            <person name="Henrissat B."/>
            <person name="Reynolds N.K."/>
            <person name="Benny G.L."/>
            <person name="Smith M.E."/>
            <person name="James T.Y."/>
            <person name="Grigoriev I.V."/>
        </authorList>
    </citation>
    <scope>NUCLEOTIDE SEQUENCE [LARGE SCALE GENOMIC DNA]</scope>
    <source>
        <strain evidence="7">ATCC 52028</strain>
    </source>
</reference>
<evidence type="ECO:0000256" key="4">
    <source>
        <dbReference type="ARBA" id="ARBA00038054"/>
    </source>
</evidence>
<dbReference type="OrthoDB" id="10250990at2759"/>
<dbReference type="PANTHER" id="PTHR33798">
    <property type="entry name" value="FLAVOPROTEIN OXYGENASE"/>
    <property type="match status" value="1"/>
</dbReference>
<dbReference type="GO" id="GO:0010181">
    <property type="term" value="F:FMN binding"/>
    <property type="evidence" value="ECO:0007669"/>
    <property type="project" value="InterPro"/>
</dbReference>
<keyword evidence="7" id="KW-1185">Reference proteome</keyword>
<proteinExistence type="inferred from homology"/>
<accession>A0A4P9X2X0</accession>
<protein>
    <recommendedName>
        <fullName evidence="5">Flavin reductase like domain-containing protein</fullName>
    </recommendedName>
</protein>
<evidence type="ECO:0000259" key="5">
    <source>
        <dbReference type="SMART" id="SM00903"/>
    </source>
</evidence>
<evidence type="ECO:0000313" key="6">
    <source>
        <dbReference type="EMBL" id="RKO99256.1"/>
    </source>
</evidence>
<dbReference type="Proteomes" id="UP000274922">
    <property type="component" value="Unassembled WGS sequence"/>
</dbReference>
<dbReference type="EMBL" id="ML014303">
    <property type="protein sequence ID" value="RKO99256.1"/>
    <property type="molecule type" value="Genomic_DNA"/>
</dbReference>
<comment type="similarity">
    <text evidence="4">Belongs to the flavoredoxin family.</text>
</comment>
<gene>
    <name evidence="6" type="ORF">CXG81DRAFT_14753</name>
</gene>
<comment type="cofactor">
    <cofactor evidence="1">
        <name>FMN</name>
        <dbReference type="ChEBI" id="CHEBI:58210"/>
    </cofactor>
</comment>
<dbReference type="PANTHER" id="PTHR33798:SF5">
    <property type="entry name" value="FLAVIN REDUCTASE LIKE DOMAIN-CONTAINING PROTEIN"/>
    <property type="match status" value="1"/>
</dbReference>
<evidence type="ECO:0000256" key="3">
    <source>
        <dbReference type="ARBA" id="ARBA00022643"/>
    </source>
</evidence>
<keyword evidence="3" id="KW-0288">FMN</keyword>
<sequence>MTQPPHPAWTPGIEQPHPAGRVTRKVFAPQDVPPASMYAFLVSAVVPRPIALTATVNAEGLVNMAPFSYFNVVCHRPPVVMISINVPPAGPKDTLANIKASGEFTVNIMSEWYVNSANYTCINAPAGYDEMAAGGVAKQPSTVVKPPLAADAAISFECTVLDPARTGTPMVPLRDDDGNVNTTVVFGLIEQVHVREDVLDERGNVDLAKLKPLGRAGGNDYVRVLEGFTLRRPAYSEGKQS</sequence>
<evidence type="ECO:0000256" key="1">
    <source>
        <dbReference type="ARBA" id="ARBA00001917"/>
    </source>
</evidence>
<feature type="domain" description="Flavin reductase like" evidence="5">
    <location>
        <begin position="43"/>
        <end position="206"/>
    </location>
</feature>
<dbReference type="SMART" id="SM00903">
    <property type="entry name" value="Flavin_Reduct"/>
    <property type="match status" value="1"/>
</dbReference>
<name>A0A4P9X2X0_9FUNG</name>
<dbReference type="STRING" id="1555241.A0A4P9X2X0"/>
<dbReference type="Pfam" id="PF01613">
    <property type="entry name" value="Flavin_Reduct"/>
    <property type="match status" value="1"/>
</dbReference>
<dbReference type="InterPro" id="IPR012349">
    <property type="entry name" value="Split_barrel_FMN-bd"/>
</dbReference>
<dbReference type="AlphaFoldDB" id="A0A4P9X2X0"/>
<evidence type="ECO:0000256" key="2">
    <source>
        <dbReference type="ARBA" id="ARBA00022630"/>
    </source>
</evidence>
<organism evidence="6 7">
    <name type="scientific">Caulochytrium protostelioides</name>
    <dbReference type="NCBI Taxonomy" id="1555241"/>
    <lineage>
        <taxon>Eukaryota</taxon>
        <taxon>Fungi</taxon>
        <taxon>Fungi incertae sedis</taxon>
        <taxon>Chytridiomycota</taxon>
        <taxon>Chytridiomycota incertae sedis</taxon>
        <taxon>Chytridiomycetes</taxon>
        <taxon>Caulochytriales</taxon>
        <taxon>Caulochytriaceae</taxon>
        <taxon>Caulochytrium</taxon>
    </lineage>
</organism>